<evidence type="ECO:0000256" key="3">
    <source>
        <dbReference type="ARBA" id="ARBA00022475"/>
    </source>
</evidence>
<comment type="caution">
    <text evidence="9">The sequence shown here is derived from an EMBL/GenBank/DDBJ whole genome shotgun (WGS) entry which is preliminary data.</text>
</comment>
<dbReference type="Pfam" id="PF03600">
    <property type="entry name" value="CitMHS"/>
    <property type="match status" value="1"/>
</dbReference>
<feature type="domain" description="Citrate transporter-like" evidence="8">
    <location>
        <begin position="13"/>
        <end position="348"/>
    </location>
</feature>
<evidence type="ECO:0000256" key="1">
    <source>
        <dbReference type="ARBA" id="ARBA00004651"/>
    </source>
</evidence>
<evidence type="ECO:0000256" key="2">
    <source>
        <dbReference type="ARBA" id="ARBA00022448"/>
    </source>
</evidence>
<keyword evidence="4 7" id="KW-0812">Transmembrane</keyword>
<gene>
    <name evidence="9" type="ORF">ASZ90_016757</name>
</gene>
<feature type="transmembrane region" description="Helical" evidence="7">
    <location>
        <begin position="94"/>
        <end position="123"/>
    </location>
</feature>
<feature type="transmembrane region" description="Helical" evidence="7">
    <location>
        <begin position="28"/>
        <end position="50"/>
    </location>
</feature>
<keyword evidence="3" id="KW-1003">Cell membrane</keyword>
<dbReference type="PANTHER" id="PTHR43302:SF5">
    <property type="entry name" value="TRANSPORTER ARSB-RELATED"/>
    <property type="match status" value="1"/>
</dbReference>
<keyword evidence="6 7" id="KW-0472">Membrane</keyword>
<dbReference type="GO" id="GO:0005886">
    <property type="term" value="C:plasma membrane"/>
    <property type="evidence" value="ECO:0007669"/>
    <property type="project" value="UniProtKB-SubCell"/>
</dbReference>
<evidence type="ECO:0000313" key="9">
    <source>
        <dbReference type="EMBL" id="KUG05778.1"/>
    </source>
</evidence>
<dbReference type="PANTHER" id="PTHR43302">
    <property type="entry name" value="TRANSPORTER ARSB-RELATED"/>
    <property type="match status" value="1"/>
</dbReference>
<feature type="transmembrane region" description="Helical" evidence="7">
    <location>
        <begin position="135"/>
        <end position="154"/>
    </location>
</feature>
<feature type="transmembrane region" description="Helical" evidence="7">
    <location>
        <begin position="174"/>
        <end position="197"/>
    </location>
</feature>
<keyword evidence="5 7" id="KW-1133">Transmembrane helix</keyword>
<feature type="transmembrane region" description="Helical" evidence="7">
    <location>
        <begin position="312"/>
        <end position="335"/>
    </location>
</feature>
<keyword evidence="2" id="KW-0813">Transport</keyword>
<evidence type="ECO:0000256" key="5">
    <source>
        <dbReference type="ARBA" id="ARBA00022989"/>
    </source>
</evidence>
<feature type="transmembrane region" description="Helical" evidence="7">
    <location>
        <begin position="275"/>
        <end position="292"/>
    </location>
</feature>
<dbReference type="GO" id="GO:0055085">
    <property type="term" value="P:transmembrane transport"/>
    <property type="evidence" value="ECO:0007669"/>
    <property type="project" value="InterPro"/>
</dbReference>
<accession>A0A0W8EAU2</accession>
<proteinExistence type="predicted"/>
<protein>
    <submittedName>
        <fullName evidence="9">Arsenic efflux pump protein</fullName>
    </submittedName>
</protein>
<feature type="transmembrane region" description="Helical" evidence="7">
    <location>
        <begin position="389"/>
        <end position="407"/>
    </location>
</feature>
<feature type="transmembrane region" description="Helical" evidence="7">
    <location>
        <begin position="246"/>
        <end position="263"/>
    </location>
</feature>
<reference evidence="9" key="1">
    <citation type="journal article" date="2015" name="Proc. Natl. Acad. Sci. U.S.A.">
        <title>Networks of energetic and metabolic interactions define dynamics in microbial communities.</title>
        <authorList>
            <person name="Embree M."/>
            <person name="Liu J.K."/>
            <person name="Al-Bassam M.M."/>
            <person name="Zengler K."/>
        </authorList>
    </citation>
    <scope>NUCLEOTIDE SEQUENCE</scope>
</reference>
<dbReference type="AlphaFoldDB" id="A0A0W8EAU2"/>
<evidence type="ECO:0000256" key="4">
    <source>
        <dbReference type="ARBA" id="ARBA00022692"/>
    </source>
</evidence>
<feature type="transmembrane region" description="Helical" evidence="7">
    <location>
        <begin position="57"/>
        <end position="74"/>
    </location>
</feature>
<name>A0A0W8EAU2_9ZZZZ</name>
<comment type="subcellular location">
    <subcellularLocation>
        <location evidence="1">Cell membrane</location>
        <topology evidence="1">Multi-pass membrane protein</topology>
    </subcellularLocation>
</comment>
<evidence type="ECO:0000256" key="6">
    <source>
        <dbReference type="ARBA" id="ARBA00023136"/>
    </source>
</evidence>
<evidence type="ECO:0000256" key="7">
    <source>
        <dbReference type="SAM" id="Phobius"/>
    </source>
</evidence>
<dbReference type="InterPro" id="IPR004680">
    <property type="entry name" value="Cit_transptr-like_dom"/>
</dbReference>
<evidence type="ECO:0000259" key="8">
    <source>
        <dbReference type="Pfam" id="PF03600"/>
    </source>
</evidence>
<feature type="transmembrane region" description="Helical" evidence="7">
    <location>
        <begin position="347"/>
        <end position="369"/>
    </location>
</feature>
<feature type="transmembrane region" description="Helical" evidence="7">
    <location>
        <begin position="223"/>
        <end position="240"/>
    </location>
</feature>
<sequence length="408" mass="43694">MVIPVIVLAIVFLLIAIRQVGGYTLRIWQIMLGGAIAVLLLGQITPLAALSAINSDVMLFLFGMFIVGVELQESGYLSHLASRIFSRAKNPDQFLLLLILVMGLFSAILMNDTIAIIGTPLVIGLAGAWGLDKKGALLALCFAITIGSVATPIGNPQNLLIASYADLGNAFTPFLVHLGIPTVINLILAWLVVRIFYPSAPGCTLPSPPGPVHDAARFRLSKISLAIIFALIGLRVLGGFTGWEPLPLMVIALAAAAPLLVLSPGRRELIRKADWCTLVFFAAMFVLMQSVFDSGFFQASLDVTRVTSVPVIMTVSVVISQFISNVPFVALFQPLIIQQGMSVQEMLALAAGSTIAGNLTILGAASNVIVVQNAERQGITLSFLEFFRIGLPLTILNVVVYSVFLMFF</sequence>
<organism evidence="9">
    <name type="scientific">hydrocarbon metagenome</name>
    <dbReference type="NCBI Taxonomy" id="938273"/>
    <lineage>
        <taxon>unclassified sequences</taxon>
        <taxon>metagenomes</taxon>
        <taxon>ecological metagenomes</taxon>
    </lineage>
</organism>
<dbReference type="EMBL" id="LNQE01001766">
    <property type="protein sequence ID" value="KUG05778.1"/>
    <property type="molecule type" value="Genomic_DNA"/>
</dbReference>